<dbReference type="SUPFAM" id="SSF63411">
    <property type="entry name" value="LuxS/MPP-like metallohydrolase"/>
    <property type="match status" value="2"/>
</dbReference>
<keyword evidence="5" id="KW-0482">Metalloprotease</keyword>
<gene>
    <name evidence="8" type="ORF">DWW32_11480</name>
</gene>
<evidence type="ECO:0000256" key="2">
    <source>
        <dbReference type="ARBA" id="ARBA00022670"/>
    </source>
</evidence>
<dbReference type="NCBIfam" id="NF047421">
    <property type="entry name" value="YfmH_fam"/>
    <property type="match status" value="1"/>
</dbReference>
<dbReference type="AlphaFoldDB" id="A0A395W9E0"/>
<dbReference type="Pfam" id="PF00675">
    <property type="entry name" value="Peptidase_M16"/>
    <property type="match status" value="1"/>
</dbReference>
<dbReference type="InterPro" id="IPR011249">
    <property type="entry name" value="Metalloenz_LuxS/M16"/>
</dbReference>
<sequence>MKMNYNLDLTKETLLNGLQVLLVHKPDYQRSLFLLGAKVGGFDIDQNVDGTLVHHKSGLAHYLEHQMFYLDGEDVSELFAGLQCSTNAYTSYTETAFYFSTTADVKKPLKLLFDFVENLDVTNKTIEKEKGIILSEYDMYQQSPEQRLFKETLISLYKNHPMKVDVLGSKKDIQNMRMEDLKYFYELNYDPSKLCLVGITGKDTDEIMEWIKDCQKDIESKCDKEISRVFKEEPMEVNRKEFVDTMDISQPFVCVGFKMKPCSNVMESIEKDFAVNMWLDSLMGPLNPKFQEWLDQRIFTQFVGAEADFTTDHSYVLFYAQTTNPEAFIELVKEQVKKKTILNEDYQSLRAQAIANNLRGLNHFDGLANDLLRSHFENFDYMDSLNRIQKMSLDKVLSNLDDLDFSNVCVTKILPNDSI</sequence>
<evidence type="ECO:0000256" key="4">
    <source>
        <dbReference type="ARBA" id="ARBA00022833"/>
    </source>
</evidence>
<name>A0A395W9E0_9FIRM</name>
<dbReference type="PANTHER" id="PTHR43690">
    <property type="entry name" value="NARDILYSIN"/>
    <property type="match status" value="1"/>
</dbReference>
<keyword evidence="4" id="KW-0862">Zinc</keyword>
<proteinExistence type="inferred from homology"/>
<dbReference type="InterPro" id="IPR050626">
    <property type="entry name" value="Peptidase_M16"/>
</dbReference>
<dbReference type="EMBL" id="QRYQ01000030">
    <property type="protein sequence ID" value="RGU89373.1"/>
    <property type="molecule type" value="Genomic_DNA"/>
</dbReference>
<evidence type="ECO:0000256" key="5">
    <source>
        <dbReference type="ARBA" id="ARBA00023049"/>
    </source>
</evidence>
<keyword evidence="2" id="KW-0645">Protease</keyword>
<dbReference type="GO" id="GO:0006508">
    <property type="term" value="P:proteolysis"/>
    <property type="evidence" value="ECO:0007669"/>
    <property type="project" value="UniProtKB-KW"/>
</dbReference>
<evidence type="ECO:0000259" key="6">
    <source>
        <dbReference type="Pfam" id="PF00675"/>
    </source>
</evidence>
<protein>
    <submittedName>
        <fullName evidence="8">Insulinase family protein</fullName>
    </submittedName>
</protein>
<accession>A0A395W9E0</accession>
<dbReference type="Proteomes" id="UP000265489">
    <property type="component" value="Unassembled WGS sequence"/>
</dbReference>
<dbReference type="InterPro" id="IPR007863">
    <property type="entry name" value="Peptidase_M16_C"/>
</dbReference>
<dbReference type="Pfam" id="PF05193">
    <property type="entry name" value="Peptidase_M16_C"/>
    <property type="match status" value="1"/>
</dbReference>
<evidence type="ECO:0000256" key="1">
    <source>
        <dbReference type="ARBA" id="ARBA00007261"/>
    </source>
</evidence>
<comment type="similarity">
    <text evidence="1">Belongs to the peptidase M16 family.</text>
</comment>
<evidence type="ECO:0000256" key="3">
    <source>
        <dbReference type="ARBA" id="ARBA00022801"/>
    </source>
</evidence>
<dbReference type="Gene3D" id="3.30.830.10">
    <property type="entry name" value="Metalloenzyme, LuxS/M16 peptidase-like"/>
    <property type="match status" value="2"/>
</dbReference>
<organism evidence="8 9">
    <name type="scientific">Holdemanella biformis</name>
    <dbReference type="NCBI Taxonomy" id="1735"/>
    <lineage>
        <taxon>Bacteria</taxon>
        <taxon>Bacillati</taxon>
        <taxon>Bacillota</taxon>
        <taxon>Erysipelotrichia</taxon>
        <taxon>Erysipelotrichales</taxon>
        <taxon>Erysipelotrichaceae</taxon>
        <taxon>Holdemanella</taxon>
    </lineage>
</organism>
<dbReference type="GO" id="GO:0046872">
    <property type="term" value="F:metal ion binding"/>
    <property type="evidence" value="ECO:0007669"/>
    <property type="project" value="InterPro"/>
</dbReference>
<evidence type="ECO:0000313" key="8">
    <source>
        <dbReference type="EMBL" id="RGU89373.1"/>
    </source>
</evidence>
<reference evidence="8 9" key="1">
    <citation type="submission" date="2018-08" db="EMBL/GenBank/DDBJ databases">
        <title>A genome reference for cultivated species of the human gut microbiota.</title>
        <authorList>
            <person name="Zou Y."/>
            <person name="Xue W."/>
            <person name="Luo G."/>
        </authorList>
    </citation>
    <scope>NUCLEOTIDE SEQUENCE [LARGE SCALE GENOMIC DNA]</scope>
    <source>
        <strain evidence="8 9">AF15-20</strain>
    </source>
</reference>
<feature type="domain" description="Peptidase M16 N-terminal" evidence="6">
    <location>
        <begin position="56"/>
        <end position="167"/>
    </location>
</feature>
<dbReference type="PANTHER" id="PTHR43690:SF17">
    <property type="entry name" value="PROTEIN YHJJ"/>
    <property type="match status" value="1"/>
</dbReference>
<dbReference type="GO" id="GO:0008237">
    <property type="term" value="F:metallopeptidase activity"/>
    <property type="evidence" value="ECO:0007669"/>
    <property type="project" value="UniProtKB-KW"/>
</dbReference>
<evidence type="ECO:0000259" key="7">
    <source>
        <dbReference type="Pfam" id="PF05193"/>
    </source>
</evidence>
<comment type="caution">
    <text evidence="8">The sequence shown here is derived from an EMBL/GenBank/DDBJ whole genome shotgun (WGS) entry which is preliminary data.</text>
</comment>
<keyword evidence="3" id="KW-0378">Hydrolase</keyword>
<evidence type="ECO:0000313" key="9">
    <source>
        <dbReference type="Proteomes" id="UP000265489"/>
    </source>
</evidence>
<feature type="domain" description="Peptidase M16 C-terminal" evidence="7">
    <location>
        <begin position="178"/>
        <end position="339"/>
    </location>
</feature>
<dbReference type="InterPro" id="IPR011765">
    <property type="entry name" value="Pept_M16_N"/>
</dbReference>